<dbReference type="EMBL" id="LR798271">
    <property type="protein sequence ID" value="CAB5219070.1"/>
    <property type="molecule type" value="Genomic_DNA"/>
</dbReference>
<proteinExistence type="predicted"/>
<gene>
    <name evidence="1" type="ORF">UFOVP229_25</name>
</gene>
<accession>A0A6J7WMM4</accession>
<evidence type="ECO:0000313" key="1">
    <source>
        <dbReference type="EMBL" id="CAB5219070.1"/>
    </source>
</evidence>
<sequence length="59" mass="6995">MSNHAEIQKPIATGVTEPWQWLTDEEVKECAKWADKQGYGEWYLEFARAIQKRAREKNQ</sequence>
<organism evidence="1">
    <name type="scientific">uncultured Caudovirales phage</name>
    <dbReference type="NCBI Taxonomy" id="2100421"/>
    <lineage>
        <taxon>Viruses</taxon>
        <taxon>Duplodnaviria</taxon>
        <taxon>Heunggongvirae</taxon>
        <taxon>Uroviricota</taxon>
        <taxon>Caudoviricetes</taxon>
        <taxon>Peduoviridae</taxon>
        <taxon>Maltschvirus</taxon>
        <taxon>Maltschvirus maltsch</taxon>
    </lineage>
</organism>
<protein>
    <submittedName>
        <fullName evidence="1">Uncharacterized protein</fullName>
    </submittedName>
</protein>
<name>A0A6J7WMM4_9CAUD</name>
<reference evidence="1" key="1">
    <citation type="submission" date="2020-05" db="EMBL/GenBank/DDBJ databases">
        <authorList>
            <person name="Chiriac C."/>
            <person name="Salcher M."/>
            <person name="Ghai R."/>
            <person name="Kavagutti S V."/>
        </authorList>
    </citation>
    <scope>NUCLEOTIDE SEQUENCE</scope>
</reference>